<evidence type="ECO:0000313" key="3">
    <source>
        <dbReference type="Proteomes" id="UP000237749"/>
    </source>
</evidence>
<accession>A0A2S6HB88</accession>
<comment type="caution">
    <text evidence="2">The sequence shown here is derived from an EMBL/GenBank/DDBJ whole genome shotgun (WGS) entry which is preliminary data.</text>
</comment>
<keyword evidence="3" id="KW-1185">Reference proteome</keyword>
<name>A0A2S6HB88_9FIRM</name>
<protein>
    <submittedName>
        <fullName evidence="2">Uncharacterized protein</fullName>
    </submittedName>
</protein>
<organism evidence="2 3">
    <name type="scientific">Lacrimispora xylanisolvens</name>
    <dbReference type="NCBI Taxonomy" id="384636"/>
    <lineage>
        <taxon>Bacteria</taxon>
        <taxon>Bacillati</taxon>
        <taxon>Bacillota</taxon>
        <taxon>Clostridia</taxon>
        <taxon>Lachnospirales</taxon>
        <taxon>Lachnospiraceae</taxon>
        <taxon>Lacrimispora</taxon>
    </lineage>
</organism>
<dbReference type="EMBL" id="PTJA01000022">
    <property type="protein sequence ID" value="PPK74749.1"/>
    <property type="molecule type" value="Genomic_DNA"/>
</dbReference>
<proteinExistence type="predicted"/>
<keyword evidence="1" id="KW-1133">Transmembrane helix</keyword>
<reference evidence="2 3" key="1">
    <citation type="submission" date="2018-02" db="EMBL/GenBank/DDBJ databases">
        <title>Genomic Encyclopedia of Archaeal and Bacterial Type Strains, Phase II (KMG-II): from individual species to whole genera.</title>
        <authorList>
            <person name="Goeker M."/>
        </authorList>
    </citation>
    <scope>NUCLEOTIDE SEQUENCE [LARGE SCALE GENOMIC DNA]</scope>
    <source>
        <strain evidence="2 3">DSM 3808</strain>
    </source>
</reference>
<sequence>MGVGLGRPTNGSGLQFLHICGTVVCSAGVFFLYAFTEQRTQMECHRRNHDTAALARDGGFFL</sequence>
<keyword evidence="1" id="KW-0812">Transmembrane</keyword>
<evidence type="ECO:0000256" key="1">
    <source>
        <dbReference type="SAM" id="Phobius"/>
    </source>
</evidence>
<gene>
    <name evidence="2" type="ORF">BXY41_12237</name>
</gene>
<keyword evidence="1" id="KW-0472">Membrane</keyword>
<evidence type="ECO:0000313" key="2">
    <source>
        <dbReference type="EMBL" id="PPK74749.1"/>
    </source>
</evidence>
<dbReference type="AlphaFoldDB" id="A0A2S6HB88"/>
<dbReference type="Proteomes" id="UP000237749">
    <property type="component" value="Unassembled WGS sequence"/>
</dbReference>
<feature type="transmembrane region" description="Helical" evidence="1">
    <location>
        <begin position="16"/>
        <end position="36"/>
    </location>
</feature>